<comment type="caution">
    <text evidence="16">The sequence shown here is derived from an EMBL/GenBank/DDBJ whole genome shotgun (WGS) entry which is preliminary data.</text>
</comment>
<dbReference type="InterPro" id="IPR039556">
    <property type="entry name" value="ICL/PEPM"/>
</dbReference>
<evidence type="ECO:0000256" key="6">
    <source>
        <dbReference type="ARBA" id="ARBA00022435"/>
    </source>
</evidence>
<evidence type="ECO:0000256" key="1">
    <source>
        <dbReference type="ARBA" id="ARBA00003575"/>
    </source>
</evidence>
<dbReference type="Proteomes" id="UP001210211">
    <property type="component" value="Unassembled WGS sequence"/>
</dbReference>
<dbReference type="PANTHER" id="PTHR21631:SF3">
    <property type="entry name" value="BIFUNCTIONAL GLYOXYLATE CYCLE PROTEIN"/>
    <property type="match status" value="1"/>
</dbReference>
<proteinExistence type="inferred from homology"/>
<reference evidence="16 17" key="1">
    <citation type="journal article" date="2022" name="Cell">
        <title>Repeat-based holocentromeres influence genome architecture and karyotype evolution.</title>
        <authorList>
            <person name="Hofstatter P.G."/>
            <person name="Thangavel G."/>
            <person name="Lux T."/>
            <person name="Neumann P."/>
            <person name="Vondrak T."/>
            <person name="Novak P."/>
            <person name="Zhang M."/>
            <person name="Costa L."/>
            <person name="Castellani M."/>
            <person name="Scott A."/>
            <person name="Toegelov H."/>
            <person name="Fuchs J."/>
            <person name="Mata-Sucre Y."/>
            <person name="Dias Y."/>
            <person name="Vanzela A.L.L."/>
            <person name="Huettel B."/>
            <person name="Almeida C.C.S."/>
            <person name="Simkova H."/>
            <person name="Souza G."/>
            <person name="Pedrosa-Harand A."/>
            <person name="Macas J."/>
            <person name="Mayer K.F.X."/>
            <person name="Houben A."/>
            <person name="Marques A."/>
        </authorList>
    </citation>
    <scope>NUCLEOTIDE SEQUENCE [LARGE SCALE GENOMIC DNA]</scope>
    <source>
        <strain evidence="16">RhyTen1mFocal</strain>
    </source>
</reference>
<gene>
    <name evidence="16" type="ORF">LUZ61_008929</name>
</gene>
<comment type="catalytic activity">
    <reaction evidence="11">
        <text>D-threo-isocitrate = glyoxylate + succinate</text>
        <dbReference type="Rhea" id="RHEA:13245"/>
        <dbReference type="ChEBI" id="CHEBI:15562"/>
        <dbReference type="ChEBI" id="CHEBI:30031"/>
        <dbReference type="ChEBI" id="CHEBI:36655"/>
        <dbReference type="EC" id="4.1.3.1"/>
    </reaction>
</comment>
<dbReference type="GO" id="GO:0009514">
    <property type="term" value="C:glyoxysome"/>
    <property type="evidence" value="ECO:0007669"/>
    <property type="project" value="UniProtKB-SubCell"/>
</dbReference>
<comment type="subcellular location">
    <subcellularLocation>
        <location evidence="2">Glyoxysome</location>
    </subcellularLocation>
</comment>
<evidence type="ECO:0000256" key="8">
    <source>
        <dbReference type="ARBA" id="ARBA00022532"/>
    </source>
</evidence>
<evidence type="ECO:0000256" key="2">
    <source>
        <dbReference type="ARBA" id="ARBA00004130"/>
    </source>
</evidence>
<comment type="similarity">
    <text evidence="4 12">Belongs to the isocitrate lyase/PEP mutase superfamily. Isocitrate lyase family.</text>
</comment>
<dbReference type="SUPFAM" id="SSF51621">
    <property type="entry name" value="Phosphoenolpyruvate/pyruvate domain"/>
    <property type="match status" value="1"/>
</dbReference>
<dbReference type="InterPro" id="IPR006254">
    <property type="entry name" value="Isocitrate_lyase"/>
</dbReference>
<evidence type="ECO:0000256" key="14">
    <source>
        <dbReference type="PIRSR" id="PIRSR001362-2"/>
    </source>
</evidence>
<evidence type="ECO:0000256" key="4">
    <source>
        <dbReference type="ARBA" id="ARBA00005704"/>
    </source>
</evidence>
<dbReference type="Gene3D" id="1.10.10.850">
    <property type="match status" value="1"/>
</dbReference>
<comment type="cofactor">
    <cofactor evidence="15">
        <name>Mg(2+)</name>
        <dbReference type="ChEBI" id="CHEBI:18420"/>
    </cofactor>
    <text evidence="15">Can also use Mn(2+) ion.</text>
</comment>
<keyword evidence="9" id="KW-0576">Peroxisome</keyword>
<dbReference type="Pfam" id="PF00463">
    <property type="entry name" value="ICL"/>
    <property type="match status" value="1"/>
</dbReference>
<keyword evidence="8" id="KW-0816">Tricarboxylic acid cycle</keyword>
<evidence type="ECO:0000256" key="13">
    <source>
        <dbReference type="PIRSR" id="PIRSR001362-1"/>
    </source>
</evidence>
<organism evidence="16 17">
    <name type="scientific">Rhynchospora tenuis</name>
    <dbReference type="NCBI Taxonomy" id="198213"/>
    <lineage>
        <taxon>Eukaryota</taxon>
        <taxon>Viridiplantae</taxon>
        <taxon>Streptophyta</taxon>
        <taxon>Embryophyta</taxon>
        <taxon>Tracheophyta</taxon>
        <taxon>Spermatophyta</taxon>
        <taxon>Magnoliopsida</taxon>
        <taxon>Liliopsida</taxon>
        <taxon>Poales</taxon>
        <taxon>Cyperaceae</taxon>
        <taxon>Cyperoideae</taxon>
        <taxon>Rhynchosporeae</taxon>
        <taxon>Rhynchospora</taxon>
    </lineage>
</organism>
<dbReference type="GO" id="GO:0004451">
    <property type="term" value="F:isocitrate lyase activity"/>
    <property type="evidence" value="ECO:0007669"/>
    <property type="project" value="UniProtKB-EC"/>
</dbReference>
<evidence type="ECO:0000256" key="5">
    <source>
        <dbReference type="ARBA" id="ARBA00012909"/>
    </source>
</evidence>
<dbReference type="CDD" id="cd00377">
    <property type="entry name" value="ICL_PEPM"/>
    <property type="match status" value="1"/>
</dbReference>
<feature type="binding site" evidence="14">
    <location>
        <begin position="104"/>
        <end position="106"/>
    </location>
    <ligand>
        <name>substrate</name>
    </ligand>
</feature>
<dbReference type="GO" id="GO:0006099">
    <property type="term" value="P:tricarboxylic acid cycle"/>
    <property type="evidence" value="ECO:0007669"/>
    <property type="project" value="UniProtKB-KW"/>
</dbReference>
<protein>
    <recommendedName>
        <fullName evidence="5 12">Isocitrate lyase</fullName>
    </recommendedName>
</protein>
<keyword evidence="15" id="KW-0479">Metal-binding</keyword>
<keyword evidence="6" id="KW-0329">Glyoxylate bypass</keyword>
<feature type="binding site" evidence="14">
    <location>
        <begin position="437"/>
        <end position="441"/>
    </location>
    <ligand>
        <name>substrate</name>
    </ligand>
</feature>
<evidence type="ECO:0000256" key="9">
    <source>
        <dbReference type="ARBA" id="ARBA00023140"/>
    </source>
</evidence>
<evidence type="ECO:0000256" key="3">
    <source>
        <dbReference type="ARBA" id="ARBA00004793"/>
    </source>
</evidence>
<dbReference type="InterPro" id="IPR015813">
    <property type="entry name" value="Pyrv/PenolPyrv_kinase-like_dom"/>
</dbReference>
<dbReference type="GO" id="GO:0046872">
    <property type="term" value="F:metal ion binding"/>
    <property type="evidence" value="ECO:0007669"/>
    <property type="project" value="UniProtKB-KW"/>
</dbReference>
<keyword evidence="17" id="KW-1185">Reference proteome</keyword>
<feature type="active site" description="Proton acceptor" evidence="13">
    <location>
        <position position="213"/>
    </location>
</feature>
<dbReference type="AlphaFoldDB" id="A0AAD5ZWL1"/>
<dbReference type="PANTHER" id="PTHR21631">
    <property type="entry name" value="ISOCITRATE LYASE/MALATE SYNTHASE"/>
    <property type="match status" value="1"/>
</dbReference>
<comment type="pathway">
    <text evidence="3">Carbohydrate metabolism; glyoxylate cycle; (S)-malate from isocitrate: step 1/2.</text>
</comment>
<dbReference type="PIRSF" id="PIRSF001362">
    <property type="entry name" value="Isocit_lyase"/>
    <property type="match status" value="1"/>
</dbReference>
<sequence length="576" mass="64212">MASSFSVPSLIMEEEGRFEAEVAEVQAWWNSERFRLTKRPYTARDVVMLRGTLKQSYASNELAKKLWRTLKTHQANGTASRTFGALDPVQVTMMAKHLDSIYVSGWQCSSTHTTTNEPGPDLADYPYDTVPNKVEHLFFAQQYHDRKQREARMSMSRDERARTPYVDYLKPIIADGDTGFGGTTATVKLCKLFVERGAAGVHIEDQSSVTKKCGHMAGKVLVAISEHINRLVAARLQFDVMGVETLLVARTDAVAANLIQTNVDSRDHQFILGATNPALKGKALATVLAEAMAVGKTGAELQAIEDRWTADAGLMTFSDCVVDAIRRMNVGEAEKQRRLNEWANCSSFDKCLSNEQAREVAERLGVTNLFWDWDLPRTREGFYRFRGSVMAAVVRGRAFAPHADLIWMETSSPDLNECTEFATGVKMAHPEIMLAYNLSPSFNWDASGMTDVDMMQFIPKIAQLGFCWQFITLAGFHADALVVDTFAKDFARRGMLAYVERIQREERNNGVDTLAHQKWSGANYYDRYLRTVQGGISSTAAMGKGVTEEQFKETWTRSGAEGMNGGATAVVAKSRM</sequence>
<keyword evidence="10 12" id="KW-0456">Lyase</keyword>
<feature type="binding site" evidence="15">
    <location>
        <position position="175"/>
    </location>
    <ligand>
        <name>Mg(2+)</name>
        <dbReference type="ChEBI" id="CHEBI:18420"/>
    </ligand>
</feature>
<dbReference type="Gene3D" id="3.20.20.60">
    <property type="entry name" value="Phosphoenolpyruvate-binding domains"/>
    <property type="match status" value="1"/>
</dbReference>
<evidence type="ECO:0000256" key="12">
    <source>
        <dbReference type="PIRNR" id="PIRNR001362"/>
    </source>
</evidence>
<feature type="binding site" evidence="14">
    <location>
        <position position="250"/>
    </location>
    <ligand>
        <name>substrate</name>
    </ligand>
</feature>
<feature type="binding site" evidence="14">
    <location>
        <begin position="214"/>
        <end position="215"/>
    </location>
    <ligand>
        <name>substrate</name>
    </ligand>
</feature>
<accession>A0AAD5ZWL1</accession>
<evidence type="ECO:0000256" key="11">
    <source>
        <dbReference type="ARBA" id="ARBA00023531"/>
    </source>
</evidence>
<dbReference type="InterPro" id="IPR040442">
    <property type="entry name" value="Pyrv_kinase-like_dom_sf"/>
</dbReference>
<dbReference type="InterPro" id="IPR018523">
    <property type="entry name" value="Isocitrate_lyase_ph_CS"/>
</dbReference>
<dbReference type="GO" id="GO:0006097">
    <property type="term" value="P:glyoxylate cycle"/>
    <property type="evidence" value="ECO:0007669"/>
    <property type="project" value="UniProtKB-KW"/>
</dbReference>
<evidence type="ECO:0000256" key="15">
    <source>
        <dbReference type="PIRSR" id="PIRSR001362-3"/>
    </source>
</evidence>
<feature type="binding site" evidence="14">
    <location>
        <position position="472"/>
    </location>
    <ligand>
        <name>substrate</name>
    </ligand>
</feature>
<dbReference type="PROSITE" id="PS00161">
    <property type="entry name" value="ISOCITRATE_LYASE"/>
    <property type="match status" value="1"/>
</dbReference>
<evidence type="ECO:0000256" key="10">
    <source>
        <dbReference type="ARBA" id="ARBA00023239"/>
    </source>
</evidence>
<dbReference type="NCBIfam" id="TIGR01346">
    <property type="entry name" value="isocit_lyase"/>
    <property type="match status" value="1"/>
</dbReference>
<comment type="function">
    <text evidence="1">Involved in storage lipid mobilization during the growth of higher plant seedling.</text>
</comment>
<dbReference type="FunFam" id="1.10.10.850:FF:000001">
    <property type="entry name" value="Isocitrate lyase"/>
    <property type="match status" value="1"/>
</dbReference>
<name>A0AAD5ZWL1_9POAL</name>
<keyword evidence="7" id="KW-0330">Glyoxysome</keyword>
<evidence type="ECO:0000313" key="17">
    <source>
        <dbReference type="Proteomes" id="UP001210211"/>
    </source>
</evidence>
<evidence type="ECO:0000313" key="16">
    <source>
        <dbReference type="EMBL" id="KAJ3705224.1"/>
    </source>
</evidence>
<keyword evidence="15" id="KW-0460">Magnesium</keyword>
<evidence type="ECO:0000256" key="7">
    <source>
        <dbReference type="ARBA" id="ARBA00022453"/>
    </source>
</evidence>
<dbReference type="EMBL" id="JAMRDG010000001">
    <property type="protein sequence ID" value="KAJ3705224.1"/>
    <property type="molecule type" value="Genomic_DNA"/>
</dbReference>